<keyword evidence="13 15" id="KW-0234">DNA repair</keyword>
<keyword evidence="10 15" id="KW-0460">Magnesium</keyword>
<dbReference type="Pfam" id="PF00817">
    <property type="entry name" value="IMS"/>
    <property type="match status" value="1"/>
</dbReference>
<dbReference type="InterPro" id="IPR043502">
    <property type="entry name" value="DNA/RNA_pol_sf"/>
</dbReference>
<evidence type="ECO:0000256" key="13">
    <source>
        <dbReference type="ARBA" id="ARBA00023204"/>
    </source>
</evidence>
<comment type="subcellular location">
    <subcellularLocation>
        <location evidence="1 15">Cytoplasm</location>
    </subcellularLocation>
</comment>
<dbReference type="EC" id="2.7.7.7" evidence="15"/>
<dbReference type="SUPFAM" id="SSF56672">
    <property type="entry name" value="DNA/RNA polymerases"/>
    <property type="match status" value="1"/>
</dbReference>
<evidence type="ECO:0000256" key="7">
    <source>
        <dbReference type="ARBA" id="ARBA00022705"/>
    </source>
</evidence>
<comment type="similarity">
    <text evidence="2 15">Belongs to the DNA polymerase type-Y family.</text>
</comment>
<feature type="active site" evidence="15">
    <location>
        <position position="113"/>
    </location>
</feature>
<dbReference type="SUPFAM" id="SSF100879">
    <property type="entry name" value="Lesion bypass DNA polymerase (Y-family), little finger domain"/>
    <property type="match status" value="1"/>
</dbReference>
<evidence type="ECO:0000256" key="5">
    <source>
        <dbReference type="ARBA" id="ARBA00022679"/>
    </source>
</evidence>
<keyword evidence="8 15" id="KW-0479">Metal-binding</keyword>
<dbReference type="PATRIC" id="fig|265726.11.peg.759"/>
<dbReference type="FunFam" id="1.10.150.20:FF:000019">
    <property type="entry name" value="DNA polymerase IV"/>
    <property type="match status" value="1"/>
</dbReference>
<dbReference type="AlphaFoldDB" id="A0A0F5VBN3"/>
<comment type="cofactor">
    <cofactor evidence="15">
        <name>Mg(2+)</name>
        <dbReference type="ChEBI" id="CHEBI:18420"/>
    </cofactor>
    <text evidence="15">Binds 2 magnesium ions per subunit.</text>
</comment>
<dbReference type="InterPro" id="IPR022880">
    <property type="entry name" value="DNApol_IV"/>
</dbReference>
<evidence type="ECO:0000256" key="8">
    <source>
        <dbReference type="ARBA" id="ARBA00022723"/>
    </source>
</evidence>
<evidence type="ECO:0000256" key="9">
    <source>
        <dbReference type="ARBA" id="ARBA00022763"/>
    </source>
</evidence>
<dbReference type="InterPro" id="IPR053848">
    <property type="entry name" value="IMS_HHH_1"/>
</dbReference>
<dbReference type="InterPro" id="IPR036775">
    <property type="entry name" value="DNA_pol_Y-fam_lit_finger_sf"/>
</dbReference>
<dbReference type="Gene3D" id="3.30.70.270">
    <property type="match status" value="1"/>
</dbReference>
<keyword evidence="7 15" id="KW-0235">DNA replication</keyword>
<dbReference type="Pfam" id="PF21999">
    <property type="entry name" value="IMS_HHH_1"/>
    <property type="match status" value="1"/>
</dbReference>
<reference evidence="17 18" key="1">
    <citation type="submission" date="2014-12" db="EMBL/GenBank/DDBJ databases">
        <title>Mercury Reductase activity and rhizosphere competence traits in the genome of root associated Photobacterium halotolerans MELD1.</title>
        <authorList>
            <person name="Mathew D.C."/>
            <person name="Huang C.-C."/>
        </authorList>
    </citation>
    <scope>NUCLEOTIDE SEQUENCE [LARGE SCALE GENOMIC DNA]</scope>
    <source>
        <strain evidence="17 18">MELD1</strain>
    </source>
</reference>
<keyword evidence="11 15" id="KW-0239">DNA-directed DNA polymerase</keyword>
<feature type="binding site" evidence="15">
    <location>
        <position position="17"/>
    </location>
    <ligand>
        <name>Mg(2+)</name>
        <dbReference type="ChEBI" id="CHEBI:18420"/>
    </ligand>
</feature>
<dbReference type="Gene3D" id="3.40.1170.60">
    <property type="match status" value="1"/>
</dbReference>
<feature type="binding site" evidence="15">
    <location>
        <position position="112"/>
    </location>
    <ligand>
        <name>Mg(2+)</name>
        <dbReference type="ChEBI" id="CHEBI:18420"/>
    </ligand>
</feature>
<dbReference type="GO" id="GO:0005829">
    <property type="term" value="C:cytosol"/>
    <property type="evidence" value="ECO:0007669"/>
    <property type="project" value="TreeGrafter"/>
</dbReference>
<dbReference type="OrthoDB" id="9808813at2"/>
<keyword evidence="12 15" id="KW-0238">DNA-binding</keyword>
<gene>
    <name evidence="15" type="primary">dinB</name>
    <name evidence="17" type="ORF">KY46_12735</name>
</gene>
<dbReference type="FunFam" id="3.40.1170.60:FF:000001">
    <property type="entry name" value="DNA polymerase IV"/>
    <property type="match status" value="1"/>
</dbReference>
<protein>
    <recommendedName>
        <fullName evidence="15">DNA polymerase IV</fullName>
        <shortName evidence="15">Pol IV</shortName>
        <ecNumber evidence="15">2.7.7.7</ecNumber>
    </recommendedName>
</protein>
<dbReference type="GO" id="GO:0006281">
    <property type="term" value="P:DNA repair"/>
    <property type="evidence" value="ECO:0007669"/>
    <property type="project" value="UniProtKB-UniRule"/>
</dbReference>
<dbReference type="HAMAP" id="MF_01113">
    <property type="entry name" value="DNApol_IV"/>
    <property type="match status" value="1"/>
</dbReference>
<evidence type="ECO:0000256" key="1">
    <source>
        <dbReference type="ARBA" id="ARBA00004496"/>
    </source>
</evidence>
<keyword evidence="6 15" id="KW-0548">Nucleotidyltransferase</keyword>
<organism evidence="17 18">
    <name type="scientific">Photobacterium halotolerans</name>
    <dbReference type="NCBI Taxonomy" id="265726"/>
    <lineage>
        <taxon>Bacteria</taxon>
        <taxon>Pseudomonadati</taxon>
        <taxon>Pseudomonadota</taxon>
        <taxon>Gammaproteobacteria</taxon>
        <taxon>Vibrionales</taxon>
        <taxon>Vibrionaceae</taxon>
        <taxon>Photobacterium</taxon>
    </lineage>
</organism>
<dbReference type="RefSeq" id="WP_046221013.1">
    <property type="nucleotide sequence ID" value="NZ_JWYV01000010.1"/>
</dbReference>
<dbReference type="InterPro" id="IPR043128">
    <property type="entry name" value="Rev_trsase/Diguanyl_cyclase"/>
</dbReference>
<dbReference type="InterPro" id="IPR017961">
    <property type="entry name" value="DNA_pol_Y-fam_little_finger"/>
</dbReference>
<proteinExistence type="inferred from homology"/>
<sequence>MHTEREQHGDRKFIHIDMDCFFAAIEMRDNPHLRDVPIAIGGSVESRGVVCTANYPARKYGVRSALSTAKALRLCPDLTLIQPRMALYESVSEQMHAIFARYTPYIEPVSLDEAYLDVSQCSACRGSATLIAQEIRNAIENELQLTASAGVAPAKFLAKIASDYHKPNGQFVIAPHEVDDFVKALPLRKIPGIGPKTEERLQALGLKTCGDVQQWDLAEIIKEFGKFGIMIWDRCHGRDDTALCVEQPRKTVGVELTLPQDIHQWSECEAIIKQLYPELKRRLFSYSPQYKISRQGVKYKFSDFHLTTHEHMFPVLNQADLLKTAKKAWDERRANRGVRLVGLNVTLPDPQLERQLPLLW</sequence>
<dbReference type="Gene3D" id="3.30.1490.100">
    <property type="entry name" value="DNA polymerase, Y-family, little finger domain"/>
    <property type="match status" value="1"/>
</dbReference>
<accession>A0A0F5VBN3</accession>
<dbReference type="PANTHER" id="PTHR11076">
    <property type="entry name" value="DNA REPAIR POLYMERASE UMUC / TRANSFERASE FAMILY MEMBER"/>
    <property type="match status" value="1"/>
</dbReference>
<dbReference type="GO" id="GO:0003684">
    <property type="term" value="F:damaged DNA binding"/>
    <property type="evidence" value="ECO:0007669"/>
    <property type="project" value="InterPro"/>
</dbReference>
<evidence type="ECO:0000256" key="14">
    <source>
        <dbReference type="ARBA" id="ARBA00049244"/>
    </source>
</evidence>
<evidence type="ECO:0000256" key="12">
    <source>
        <dbReference type="ARBA" id="ARBA00023125"/>
    </source>
</evidence>
<comment type="subunit">
    <text evidence="15">Monomer.</text>
</comment>
<dbReference type="PANTHER" id="PTHR11076:SF33">
    <property type="entry name" value="DNA POLYMERASE KAPPA"/>
    <property type="match status" value="1"/>
</dbReference>
<dbReference type="InterPro" id="IPR050116">
    <property type="entry name" value="DNA_polymerase-Y"/>
</dbReference>
<dbReference type="InterPro" id="IPR001126">
    <property type="entry name" value="UmuC"/>
</dbReference>
<dbReference type="Gene3D" id="1.10.150.20">
    <property type="entry name" value="5' to 3' exonuclease, C-terminal subdomain"/>
    <property type="match status" value="1"/>
</dbReference>
<dbReference type="Pfam" id="PF11799">
    <property type="entry name" value="IMS_C"/>
    <property type="match status" value="1"/>
</dbReference>
<dbReference type="GO" id="GO:0042276">
    <property type="term" value="P:error-prone translesion synthesis"/>
    <property type="evidence" value="ECO:0007669"/>
    <property type="project" value="TreeGrafter"/>
</dbReference>
<dbReference type="EMBL" id="JWYV01000010">
    <property type="protein sequence ID" value="KKC99507.1"/>
    <property type="molecule type" value="Genomic_DNA"/>
</dbReference>
<keyword evidence="18" id="KW-1185">Reference proteome</keyword>
<dbReference type="FunFam" id="3.30.1490.100:FF:000002">
    <property type="entry name" value="DNA polymerase IV"/>
    <property type="match status" value="1"/>
</dbReference>
<evidence type="ECO:0000256" key="11">
    <source>
        <dbReference type="ARBA" id="ARBA00022932"/>
    </source>
</evidence>
<keyword evidence="4 15" id="KW-0963">Cytoplasm</keyword>
<comment type="catalytic activity">
    <reaction evidence="14 15">
        <text>DNA(n) + a 2'-deoxyribonucleoside 5'-triphosphate = DNA(n+1) + diphosphate</text>
        <dbReference type="Rhea" id="RHEA:22508"/>
        <dbReference type="Rhea" id="RHEA-COMP:17339"/>
        <dbReference type="Rhea" id="RHEA-COMP:17340"/>
        <dbReference type="ChEBI" id="CHEBI:33019"/>
        <dbReference type="ChEBI" id="CHEBI:61560"/>
        <dbReference type="ChEBI" id="CHEBI:173112"/>
        <dbReference type="EC" id="2.7.7.7"/>
    </reaction>
</comment>
<evidence type="ECO:0000313" key="17">
    <source>
        <dbReference type="EMBL" id="KKC99507.1"/>
    </source>
</evidence>
<evidence type="ECO:0000256" key="2">
    <source>
        <dbReference type="ARBA" id="ARBA00010945"/>
    </source>
</evidence>
<evidence type="ECO:0000256" key="3">
    <source>
        <dbReference type="ARBA" id="ARBA00022457"/>
    </source>
</evidence>
<dbReference type="PROSITE" id="PS50173">
    <property type="entry name" value="UMUC"/>
    <property type="match status" value="1"/>
</dbReference>
<keyword evidence="9 15" id="KW-0227">DNA damage</keyword>
<dbReference type="GO" id="GO:0003887">
    <property type="term" value="F:DNA-directed DNA polymerase activity"/>
    <property type="evidence" value="ECO:0007669"/>
    <property type="project" value="UniProtKB-UniRule"/>
</dbReference>
<evidence type="ECO:0000259" key="16">
    <source>
        <dbReference type="PROSITE" id="PS50173"/>
    </source>
</evidence>
<keyword evidence="5 15" id="KW-0808">Transferase</keyword>
<name>A0A0F5VBN3_9GAMM</name>
<dbReference type="Proteomes" id="UP000033633">
    <property type="component" value="Unassembled WGS sequence"/>
</dbReference>
<dbReference type="GO" id="GO:0000287">
    <property type="term" value="F:magnesium ion binding"/>
    <property type="evidence" value="ECO:0007669"/>
    <property type="project" value="UniProtKB-UniRule"/>
</dbReference>
<dbReference type="STRING" id="265726.KY46_12735"/>
<feature type="site" description="Substrate discrimination" evidence="15">
    <location>
        <position position="22"/>
    </location>
</feature>
<evidence type="ECO:0000256" key="15">
    <source>
        <dbReference type="HAMAP-Rule" id="MF_01113"/>
    </source>
</evidence>
<dbReference type="CDD" id="cd03586">
    <property type="entry name" value="PolY_Pol_IV_kappa"/>
    <property type="match status" value="1"/>
</dbReference>
<evidence type="ECO:0000313" key="18">
    <source>
        <dbReference type="Proteomes" id="UP000033633"/>
    </source>
</evidence>
<comment type="caution">
    <text evidence="17">The sequence shown here is derived from an EMBL/GenBank/DDBJ whole genome shotgun (WGS) entry which is preliminary data.</text>
</comment>
<keyword evidence="3 15" id="KW-0515">Mutator protein</keyword>
<evidence type="ECO:0000256" key="6">
    <source>
        <dbReference type="ARBA" id="ARBA00022695"/>
    </source>
</evidence>
<evidence type="ECO:0000256" key="10">
    <source>
        <dbReference type="ARBA" id="ARBA00022842"/>
    </source>
</evidence>
<dbReference type="NCBIfam" id="NF002677">
    <property type="entry name" value="PRK02406.1"/>
    <property type="match status" value="1"/>
</dbReference>
<feature type="domain" description="UmuC" evidence="16">
    <location>
        <begin position="13"/>
        <end position="194"/>
    </location>
</feature>
<dbReference type="GO" id="GO:0006261">
    <property type="term" value="P:DNA-templated DNA replication"/>
    <property type="evidence" value="ECO:0007669"/>
    <property type="project" value="UniProtKB-UniRule"/>
</dbReference>
<evidence type="ECO:0000256" key="4">
    <source>
        <dbReference type="ARBA" id="ARBA00022490"/>
    </source>
</evidence>
<dbReference type="GO" id="GO:0009432">
    <property type="term" value="P:SOS response"/>
    <property type="evidence" value="ECO:0007669"/>
    <property type="project" value="TreeGrafter"/>
</dbReference>
<comment type="function">
    <text evidence="15">Poorly processive, error-prone DNA polymerase involved in untargeted mutagenesis. Copies undamaged DNA at stalled replication forks, which arise in vivo from mismatched or misaligned primer ends. These misaligned primers can be extended by PolIV. Exhibits no 3'-5' exonuclease (proofreading) activity. May be involved in translesional synthesis, in conjunction with the beta clamp from PolIII.</text>
</comment>